<sequence length="1003" mass="106106">MRIQKKNYLRTTMLSGVAAAAAMPAVAQDGDTIIVTGSRIAREDLAAPSPIARVDAEQLTLTNTVNSEQFLNTLPQVVPAFDSTSNNPGNGTATVSLRGLGTNRTLVLVDGSRYVASGPGAVVDINAIPTALVEQVDIVTGGASAIYGSDAIAGVVNFILKDDFEGVQLDVSNEMSASGWDANIFNAALTMGGNFADGRGNAIMSLSYTNREALFQGDRDFSADSYLDPGVGGTQFLLGGSGSALGGQWTSLANTNNETLGADPNDNTEPFDLDDELPGFLDAPDGMPFYPCTPPSGTCSNNVTFNGAPQGRRFVNPQDQYNYAPVNYLQLPQERYSVYAGGSFEINEHVEVYARGIFAQSVVATQLAATPVGGTFVLPLDNPNIPADFLTTLIATYDYVDPDPSMDNAGNPELDGDGNPIMVNRSDVQDRDGDGEVDDILISVSRRYNDSALGPRNSLRDTSSFQLLGGLRGDISPNWSYDTFFQFGRSSATQTLTGNISASALSAGVTNGSCNIFGIDTISEACGQAIARTGIITNIVEQTQFVGVVNGSLEGFKSPGAEDAVAVALGVEYREEFANFQPDSVLGPDVRGFNSSLPVTGRYDVYEIFGEADIPIISGVRGIEDLSINGAYRYSDYSSVGGVSTYSVGAEWVPVEGLRFRAQFQHAARAPNISELFSPFTNGFPGAQDPCSAGGSGNFGSGNGQPAICAAYGVPAPLTNFQQSGQIQVLTGGNPNLTAETADTLTVGAVWQPAALDGLVLQVDYYDIQIDEAITAPPLQYLMDQCYVVGDIPTCEQYFGNGVRDPLTGIFQPPYLSSIPVDNIAGFGAKGIDIQANYAFDLSDIGRVSMVYYGNYTIDSTFQTTPTAPTIECAGYFAGNCGIVANEPTPKYKHTMQTSLLTGPLTTSVRWRLVGGTEIDPSAFPAGQTTIGDLSDDIGMFNYVDVTLQYAVNENLDLTVGVQNITGKDAPLLGSTVNEQANTFPATYETLGRQLFVGASVRF</sequence>
<evidence type="ECO:0000256" key="9">
    <source>
        <dbReference type="PROSITE-ProRule" id="PRU01360"/>
    </source>
</evidence>
<dbReference type="PANTHER" id="PTHR47234:SF2">
    <property type="entry name" value="TONB-DEPENDENT RECEPTOR"/>
    <property type="match status" value="1"/>
</dbReference>
<dbReference type="InterPro" id="IPR037066">
    <property type="entry name" value="Plug_dom_sf"/>
</dbReference>
<dbReference type="Gene3D" id="2.170.130.10">
    <property type="entry name" value="TonB-dependent receptor, plug domain"/>
    <property type="match status" value="1"/>
</dbReference>
<dbReference type="Pfam" id="PF07715">
    <property type="entry name" value="Plug"/>
    <property type="match status" value="1"/>
</dbReference>
<dbReference type="InterPro" id="IPR012910">
    <property type="entry name" value="Plug_dom"/>
</dbReference>
<dbReference type="InterPro" id="IPR039426">
    <property type="entry name" value="TonB-dep_rcpt-like"/>
</dbReference>
<feature type="chain" id="PRO_5047304409" evidence="13">
    <location>
        <begin position="28"/>
        <end position="1003"/>
    </location>
</feature>
<evidence type="ECO:0000256" key="8">
    <source>
        <dbReference type="ARBA" id="ARBA00023237"/>
    </source>
</evidence>
<evidence type="ECO:0000313" key="17">
    <source>
        <dbReference type="Proteomes" id="UP001596116"/>
    </source>
</evidence>
<keyword evidence="6 10" id="KW-0798">TonB box</keyword>
<dbReference type="RefSeq" id="WP_379879218.1">
    <property type="nucleotide sequence ID" value="NZ_JBHPON010000001.1"/>
</dbReference>
<reference evidence="16 17" key="1">
    <citation type="submission" date="2024-09" db="EMBL/GenBank/DDBJ databases">
        <authorList>
            <person name="Zhang Z.-H."/>
        </authorList>
    </citation>
    <scope>NUCLEOTIDE SEQUENCE [LARGE SCALE GENOMIC DNA]</scope>
    <source>
        <strain evidence="16 17">HHTR114</strain>
    </source>
</reference>
<evidence type="ECO:0000256" key="12">
    <source>
        <dbReference type="RuleBase" id="RU003357"/>
    </source>
</evidence>
<evidence type="ECO:0000256" key="1">
    <source>
        <dbReference type="ARBA" id="ARBA00004571"/>
    </source>
</evidence>
<dbReference type="Proteomes" id="UP001596116">
    <property type="component" value="Unassembled WGS sequence"/>
</dbReference>
<proteinExistence type="inferred from homology"/>
<keyword evidence="4 9" id="KW-0812">Transmembrane</keyword>
<feature type="domain" description="TonB-dependent receptor plug" evidence="15">
    <location>
        <begin position="46"/>
        <end position="155"/>
    </location>
</feature>
<comment type="subcellular location">
    <subcellularLocation>
        <location evidence="1 9">Cell outer membrane</location>
        <topology evidence="1 9">Multi-pass membrane protein</topology>
    </subcellularLocation>
</comment>
<dbReference type="InterPro" id="IPR010917">
    <property type="entry name" value="TonB_rcpt_CS"/>
</dbReference>
<dbReference type="EMBL" id="JBHPON010000001">
    <property type="protein sequence ID" value="MFC6035460.1"/>
    <property type="molecule type" value="Genomic_DNA"/>
</dbReference>
<dbReference type="PROSITE" id="PS01156">
    <property type="entry name" value="TONB_DEPENDENT_REC_2"/>
    <property type="match status" value="1"/>
</dbReference>
<evidence type="ECO:0000256" key="11">
    <source>
        <dbReference type="PROSITE-ProRule" id="PRU10144"/>
    </source>
</evidence>
<accession>A0ABW1KVW4</accession>
<evidence type="ECO:0000256" key="7">
    <source>
        <dbReference type="ARBA" id="ARBA00023136"/>
    </source>
</evidence>
<feature type="signal peptide" evidence="13">
    <location>
        <begin position="1"/>
        <end position="27"/>
    </location>
</feature>
<comment type="similarity">
    <text evidence="9 12">Belongs to the TonB-dependent receptor family.</text>
</comment>
<feature type="domain" description="TonB-dependent receptor-like beta-barrel" evidence="14">
    <location>
        <begin position="396"/>
        <end position="965"/>
    </location>
</feature>
<dbReference type="PROSITE" id="PS52016">
    <property type="entry name" value="TONB_DEPENDENT_REC_3"/>
    <property type="match status" value="1"/>
</dbReference>
<dbReference type="PROSITE" id="PS00430">
    <property type="entry name" value="TONB_DEPENDENT_REC_1"/>
    <property type="match status" value="1"/>
</dbReference>
<name>A0ABW1KVW4_9PROT</name>
<evidence type="ECO:0000256" key="2">
    <source>
        <dbReference type="ARBA" id="ARBA00022448"/>
    </source>
</evidence>
<keyword evidence="3 9" id="KW-1134">Transmembrane beta strand</keyword>
<evidence type="ECO:0000256" key="13">
    <source>
        <dbReference type="SAM" id="SignalP"/>
    </source>
</evidence>
<keyword evidence="5 13" id="KW-0732">Signal</keyword>
<evidence type="ECO:0000259" key="14">
    <source>
        <dbReference type="Pfam" id="PF00593"/>
    </source>
</evidence>
<organism evidence="16 17">
    <name type="scientific">Hyphococcus aureus</name>
    <dbReference type="NCBI Taxonomy" id="2666033"/>
    <lineage>
        <taxon>Bacteria</taxon>
        <taxon>Pseudomonadati</taxon>
        <taxon>Pseudomonadota</taxon>
        <taxon>Alphaproteobacteria</taxon>
        <taxon>Parvularculales</taxon>
        <taxon>Parvularculaceae</taxon>
        <taxon>Hyphococcus</taxon>
    </lineage>
</organism>
<evidence type="ECO:0000256" key="10">
    <source>
        <dbReference type="PROSITE-ProRule" id="PRU10143"/>
    </source>
</evidence>
<evidence type="ECO:0000256" key="5">
    <source>
        <dbReference type="ARBA" id="ARBA00022729"/>
    </source>
</evidence>
<comment type="caution">
    <text evidence="16">The sequence shown here is derived from an EMBL/GenBank/DDBJ whole genome shotgun (WGS) entry which is preliminary data.</text>
</comment>
<keyword evidence="7 9" id="KW-0472">Membrane</keyword>
<evidence type="ECO:0000256" key="4">
    <source>
        <dbReference type="ARBA" id="ARBA00022692"/>
    </source>
</evidence>
<keyword evidence="8 9" id="KW-0998">Cell outer membrane</keyword>
<feature type="short sequence motif" description="TonB box" evidence="10">
    <location>
        <begin position="32"/>
        <end position="38"/>
    </location>
</feature>
<evidence type="ECO:0000256" key="6">
    <source>
        <dbReference type="ARBA" id="ARBA00023077"/>
    </source>
</evidence>
<dbReference type="PANTHER" id="PTHR47234">
    <property type="match status" value="1"/>
</dbReference>
<keyword evidence="16" id="KW-0675">Receptor</keyword>
<evidence type="ECO:0000256" key="3">
    <source>
        <dbReference type="ARBA" id="ARBA00022452"/>
    </source>
</evidence>
<evidence type="ECO:0000313" key="16">
    <source>
        <dbReference type="EMBL" id="MFC6035460.1"/>
    </source>
</evidence>
<dbReference type="SUPFAM" id="SSF56935">
    <property type="entry name" value="Porins"/>
    <property type="match status" value="1"/>
</dbReference>
<gene>
    <name evidence="16" type="ORF">ACFMB1_07895</name>
</gene>
<keyword evidence="17" id="KW-1185">Reference proteome</keyword>
<evidence type="ECO:0000259" key="15">
    <source>
        <dbReference type="Pfam" id="PF07715"/>
    </source>
</evidence>
<dbReference type="InterPro" id="IPR000531">
    <property type="entry name" value="Beta-barrel_TonB"/>
</dbReference>
<dbReference type="InterPro" id="IPR010916">
    <property type="entry name" value="TonB_box_CS"/>
</dbReference>
<dbReference type="Pfam" id="PF00593">
    <property type="entry name" value="TonB_dep_Rec_b-barrel"/>
    <property type="match status" value="1"/>
</dbReference>
<dbReference type="Gene3D" id="2.40.170.20">
    <property type="entry name" value="TonB-dependent receptor, beta-barrel domain"/>
    <property type="match status" value="1"/>
</dbReference>
<feature type="short sequence motif" description="TonB C-terminal box" evidence="11">
    <location>
        <begin position="986"/>
        <end position="1003"/>
    </location>
</feature>
<dbReference type="InterPro" id="IPR036942">
    <property type="entry name" value="Beta-barrel_TonB_sf"/>
</dbReference>
<protein>
    <submittedName>
        <fullName evidence="16">TonB-dependent receptor domain-containing protein</fullName>
    </submittedName>
</protein>
<keyword evidence="2 9" id="KW-0813">Transport</keyword>